<reference evidence="1 2" key="1">
    <citation type="journal article" date="2015" name="BMC Genomics">
        <title>Insights from the genome of Ophiocordyceps polyrhachis-furcata to pathogenicity and host specificity in insect fungi.</title>
        <authorList>
            <person name="Wichadakul D."/>
            <person name="Kobmoo N."/>
            <person name="Ingsriswang S."/>
            <person name="Tangphatsornruang S."/>
            <person name="Chantasingh D."/>
            <person name="Luangsa-ard J.J."/>
            <person name="Eurwilaichitr L."/>
        </authorList>
    </citation>
    <scope>NUCLEOTIDE SEQUENCE [LARGE SCALE GENOMIC DNA]</scope>
    <source>
        <strain evidence="1 2">BCC 54312</strain>
    </source>
</reference>
<gene>
    <name evidence="1" type="ORF">L249_3597</name>
</gene>
<dbReference type="EMBL" id="LKCN02000002">
    <property type="protein sequence ID" value="RCI15468.1"/>
    <property type="molecule type" value="Genomic_DNA"/>
</dbReference>
<comment type="caution">
    <text evidence="1">The sequence shown here is derived from an EMBL/GenBank/DDBJ whole genome shotgun (WGS) entry which is preliminary data.</text>
</comment>
<proteinExistence type="predicted"/>
<dbReference type="Proteomes" id="UP000253664">
    <property type="component" value="Unassembled WGS sequence"/>
</dbReference>
<keyword evidence="2" id="KW-1185">Reference proteome</keyword>
<evidence type="ECO:0000313" key="2">
    <source>
        <dbReference type="Proteomes" id="UP000253664"/>
    </source>
</evidence>
<feature type="non-terminal residue" evidence="1">
    <location>
        <position position="1"/>
    </location>
</feature>
<protein>
    <submittedName>
        <fullName evidence="1">Uncharacterized protein</fullName>
    </submittedName>
</protein>
<name>A0A367LM17_9HYPO</name>
<organism evidence="1 2">
    <name type="scientific">Ophiocordyceps polyrhachis-furcata BCC 54312</name>
    <dbReference type="NCBI Taxonomy" id="1330021"/>
    <lineage>
        <taxon>Eukaryota</taxon>
        <taxon>Fungi</taxon>
        <taxon>Dikarya</taxon>
        <taxon>Ascomycota</taxon>
        <taxon>Pezizomycotina</taxon>
        <taxon>Sordariomycetes</taxon>
        <taxon>Hypocreomycetidae</taxon>
        <taxon>Hypocreales</taxon>
        <taxon>Ophiocordycipitaceae</taxon>
        <taxon>Ophiocordyceps</taxon>
    </lineage>
</organism>
<evidence type="ECO:0000313" key="1">
    <source>
        <dbReference type="EMBL" id="RCI15468.1"/>
    </source>
</evidence>
<accession>A0A367LM17</accession>
<dbReference type="AlphaFoldDB" id="A0A367LM17"/>
<sequence>EWREGRCEGGYLYRGSASAESALTLNSLHRREINREKEKRPTVHPVEWGWGV</sequence>